<keyword evidence="1" id="KW-0472">Membrane</keyword>
<feature type="transmembrane region" description="Helical" evidence="1">
    <location>
        <begin position="31"/>
        <end position="50"/>
    </location>
</feature>
<dbReference type="PANTHER" id="PTHR33269:SF19">
    <property type="entry name" value="NADH-QUINONE OXIDOREDUCTASE SUBUNIT J"/>
    <property type="match status" value="1"/>
</dbReference>
<dbReference type="Gene3D" id="1.20.120.1200">
    <property type="entry name" value="NADH-ubiquinone/plastoquinone oxidoreductase chain 6, subunit NuoJ"/>
    <property type="match status" value="1"/>
</dbReference>
<keyword evidence="1" id="KW-0812">Transmembrane</keyword>
<keyword evidence="1" id="KW-1133">Transmembrane helix</keyword>
<dbReference type="Proteomes" id="UP000642107">
    <property type="component" value="Unassembled WGS sequence"/>
</dbReference>
<evidence type="ECO:0000256" key="2">
    <source>
        <dbReference type="SAM" id="MobiDB-lite"/>
    </source>
</evidence>
<dbReference type="RefSeq" id="WP_192278227.1">
    <property type="nucleotide sequence ID" value="NZ_JACZDF010000002.1"/>
</dbReference>
<comment type="caution">
    <text evidence="3">The sequence shown here is derived from an EMBL/GenBank/DDBJ whole genome shotgun (WGS) entry which is preliminary data.</text>
</comment>
<feature type="transmembrane region" description="Helical" evidence="1">
    <location>
        <begin position="62"/>
        <end position="84"/>
    </location>
</feature>
<organism evidence="3 4">
    <name type="scientific">Flavimobilis rhizosphaerae</name>
    <dbReference type="NCBI Taxonomy" id="2775421"/>
    <lineage>
        <taxon>Bacteria</taxon>
        <taxon>Bacillati</taxon>
        <taxon>Actinomycetota</taxon>
        <taxon>Actinomycetes</taxon>
        <taxon>Micrococcales</taxon>
        <taxon>Jonesiaceae</taxon>
        <taxon>Flavimobilis</taxon>
    </lineage>
</organism>
<dbReference type="EMBL" id="JACZDF010000002">
    <property type="protein sequence ID" value="MBD9698702.1"/>
    <property type="molecule type" value="Genomic_DNA"/>
</dbReference>
<feature type="region of interest" description="Disordered" evidence="2">
    <location>
        <begin position="247"/>
        <end position="279"/>
    </location>
</feature>
<gene>
    <name evidence="3" type="ORF">IGS67_04215</name>
</gene>
<dbReference type="InterPro" id="IPR001457">
    <property type="entry name" value="NADH_UbQ/plastoQ_OxRdtase_su6"/>
</dbReference>
<dbReference type="GO" id="GO:0016491">
    <property type="term" value="F:oxidoreductase activity"/>
    <property type="evidence" value="ECO:0007669"/>
    <property type="project" value="UniProtKB-KW"/>
</dbReference>
<dbReference type="PANTHER" id="PTHR33269">
    <property type="entry name" value="NADH-UBIQUINONE OXIDOREDUCTASE CHAIN 6"/>
    <property type="match status" value="1"/>
</dbReference>
<evidence type="ECO:0000256" key="1">
    <source>
        <dbReference type="RuleBase" id="RU004429"/>
    </source>
</evidence>
<proteinExistence type="inferred from homology"/>
<evidence type="ECO:0000313" key="4">
    <source>
        <dbReference type="Proteomes" id="UP000642107"/>
    </source>
</evidence>
<feature type="compositionally biased region" description="Basic and acidic residues" evidence="2">
    <location>
        <begin position="247"/>
        <end position="261"/>
    </location>
</feature>
<sequence>MTSTGEAVLFWVLAPAMVLGALGLVFARKAVYAALSMIFVMVCLAMVYVMQQAEFLGIVQVVVYTGAVMMLFVFVLMLVGVDASTSAVETIKGQRWIGILMGVGLGTLLVTVTARAALPETVGLDEANSETNPAGLARVLMSDFVLDLEIVATLLVTAALAALVLTHRRRLTPKIGQPERAAARMLAGDHPVNLPAPGVYARHNAMDVPALDPEGNPIEASVSRVLRIRGQEHSLDTDVTTLVATRDAAELTGDHGTDTAAERGGQNDDTDAATTEGEA</sequence>
<dbReference type="EC" id="7.1.1.-" evidence="1"/>
<feature type="transmembrane region" description="Helical" evidence="1">
    <location>
        <begin position="6"/>
        <end position="26"/>
    </location>
</feature>
<dbReference type="Pfam" id="PF00499">
    <property type="entry name" value="Oxidored_q3"/>
    <property type="match status" value="1"/>
</dbReference>
<keyword evidence="4" id="KW-1185">Reference proteome</keyword>
<feature type="transmembrane region" description="Helical" evidence="1">
    <location>
        <begin position="144"/>
        <end position="165"/>
    </location>
</feature>
<feature type="transmembrane region" description="Helical" evidence="1">
    <location>
        <begin position="96"/>
        <end position="118"/>
    </location>
</feature>
<reference evidence="3 4" key="1">
    <citation type="submission" date="2020-09" db="EMBL/GenBank/DDBJ databases">
        <title>Flavimobilis rhizosphaerae sp. nov., isolated from rhizosphere soil of Spartina alterniflora.</title>
        <authorList>
            <person name="Hanqin C."/>
        </authorList>
    </citation>
    <scope>NUCLEOTIDE SEQUENCE [LARGE SCALE GENOMIC DNA]</scope>
    <source>
        <strain evidence="3 4">GY 10621</strain>
    </source>
</reference>
<evidence type="ECO:0000313" key="3">
    <source>
        <dbReference type="EMBL" id="MBD9698702.1"/>
    </source>
</evidence>
<dbReference type="InterPro" id="IPR042106">
    <property type="entry name" value="Nuo/plastoQ_OxRdtase_6_NuoJ"/>
</dbReference>
<keyword evidence="1" id="KW-0874">Quinone</keyword>
<keyword evidence="1" id="KW-1003">Cell membrane</keyword>
<accession>A0ABR9DNK1</accession>
<dbReference type="NCBIfam" id="NF005165">
    <property type="entry name" value="PRK06638.1-5"/>
    <property type="match status" value="1"/>
</dbReference>
<keyword evidence="1" id="KW-0520">NAD</keyword>
<comment type="catalytic activity">
    <reaction evidence="1">
        <text>a quinone + NADH + 5 H(+)(in) = a quinol + NAD(+) + 4 H(+)(out)</text>
        <dbReference type="Rhea" id="RHEA:57888"/>
        <dbReference type="ChEBI" id="CHEBI:15378"/>
        <dbReference type="ChEBI" id="CHEBI:24646"/>
        <dbReference type="ChEBI" id="CHEBI:57540"/>
        <dbReference type="ChEBI" id="CHEBI:57945"/>
        <dbReference type="ChEBI" id="CHEBI:132124"/>
    </reaction>
</comment>
<name>A0ABR9DNK1_9MICO</name>
<keyword evidence="3" id="KW-0560">Oxidoreductase</keyword>
<comment type="subcellular location">
    <subcellularLocation>
        <location evidence="1">Cell membrane</location>
        <topology evidence="1">Multi-pass membrane protein</topology>
    </subcellularLocation>
</comment>
<comment type="function">
    <text evidence="1">NDH-1 shuttles electrons from NADH, via FMN and iron-sulfur (Fe-S) centers, to quinones in the respiratory chain. Couples the redox reaction to proton translocation (for every two electrons transferred, four hydrogen ions are translocated across the cytoplasmic membrane), and thus conserves the redox energy in a proton gradient.</text>
</comment>
<protein>
    <recommendedName>
        <fullName evidence="1">NADH-quinone oxidoreductase subunit J</fullName>
        <ecNumber evidence="1">7.1.1.-</ecNumber>
    </recommendedName>
</protein>
<comment type="similarity">
    <text evidence="1">Belongs to the complex I subunit 6 family.</text>
</comment>